<dbReference type="SUPFAM" id="SSF56349">
    <property type="entry name" value="DNA breaking-rejoining enzymes"/>
    <property type="match status" value="1"/>
</dbReference>
<evidence type="ECO:0000313" key="8">
    <source>
        <dbReference type="EMBL" id="GEP46159.1"/>
    </source>
</evidence>
<dbReference type="InterPro" id="IPR044068">
    <property type="entry name" value="CB"/>
</dbReference>
<keyword evidence="4" id="KW-0233">DNA recombination</keyword>
<comment type="similarity">
    <text evidence="1">Belongs to the 'phage' integrase family.</text>
</comment>
<keyword evidence="3 5" id="KW-0238">DNA-binding</keyword>
<dbReference type="Gene3D" id="1.10.443.10">
    <property type="entry name" value="Intergrase catalytic core"/>
    <property type="match status" value="1"/>
</dbReference>
<keyword evidence="9" id="KW-1185">Reference proteome</keyword>
<dbReference type="InterPro" id="IPR050090">
    <property type="entry name" value="Tyrosine_recombinase_XerCD"/>
</dbReference>
<dbReference type="RefSeq" id="WP_170267099.1">
    <property type="nucleotide sequence ID" value="NZ_BKAG01000074.1"/>
</dbReference>
<evidence type="ECO:0000256" key="5">
    <source>
        <dbReference type="PROSITE-ProRule" id="PRU01248"/>
    </source>
</evidence>
<proteinExistence type="inferred from homology"/>
<dbReference type="PANTHER" id="PTHR30349">
    <property type="entry name" value="PHAGE INTEGRASE-RELATED"/>
    <property type="match status" value="1"/>
</dbReference>
<dbReference type="GO" id="GO:0015074">
    <property type="term" value="P:DNA integration"/>
    <property type="evidence" value="ECO:0007669"/>
    <property type="project" value="UniProtKB-KW"/>
</dbReference>
<dbReference type="PROSITE" id="PS51900">
    <property type="entry name" value="CB"/>
    <property type="match status" value="1"/>
</dbReference>
<dbReference type="InterPro" id="IPR013762">
    <property type="entry name" value="Integrase-like_cat_sf"/>
</dbReference>
<dbReference type="InterPro" id="IPR010998">
    <property type="entry name" value="Integrase_recombinase_N"/>
</dbReference>
<evidence type="ECO:0000259" key="7">
    <source>
        <dbReference type="PROSITE" id="PS51900"/>
    </source>
</evidence>
<evidence type="ECO:0000256" key="4">
    <source>
        <dbReference type="ARBA" id="ARBA00023172"/>
    </source>
</evidence>
<feature type="domain" description="Tyr recombinase" evidence="6">
    <location>
        <begin position="192"/>
        <end position="384"/>
    </location>
</feature>
<dbReference type="EMBL" id="BKAG01000074">
    <property type="protein sequence ID" value="GEP46159.1"/>
    <property type="molecule type" value="Genomic_DNA"/>
</dbReference>
<protein>
    <recommendedName>
        <fullName evidence="10">Tyr recombinase domain-containing protein</fullName>
    </recommendedName>
</protein>
<dbReference type="InterPro" id="IPR011010">
    <property type="entry name" value="DNA_brk_join_enz"/>
</dbReference>
<dbReference type="GO" id="GO:0003677">
    <property type="term" value="F:DNA binding"/>
    <property type="evidence" value="ECO:0007669"/>
    <property type="project" value="UniProtKB-UniRule"/>
</dbReference>
<dbReference type="Gene3D" id="1.10.150.130">
    <property type="match status" value="1"/>
</dbReference>
<sequence>MASLWKHPNSPFWTACYTDETGKQVKKTTKQTDRRLAMKAADAFEESAKKARAVELTGAAAVKVLNELMERTHGEGLDTRSTRQHFTDYLTGLKARGTKEASLKRYKPIFDGFLAHLGDARANARLASVSGQEIEAFRDHEMQAGKTAATAGFALKVLNGVFEDARRKAAILHNPVPDVLKRMAHTAKATSEERHPFTNDQVTALLTAADTEWQGMILLAYHTGIRLTDAANLTRTNLDGKFLRFREAKTAHRKQRASERETVVVLAADLVAYFKSQPVPMKKDAPLFPSLHGKKPGSAGGLSNTFARLMDTAEIDRGQGKAREGKGRRFSALSFHSLRHTMISRLANSDVPESVAKAMSGHSTDEAHRRYVHLDTEAQEKVVAKAPRLWSKQGAAA</sequence>
<name>A0A512MHG0_9BACT</name>
<reference evidence="8 9" key="1">
    <citation type="submission" date="2019-07" db="EMBL/GenBank/DDBJ databases">
        <title>Whole genome shotgun sequence of Brevifollis gellanilyticus NBRC 108608.</title>
        <authorList>
            <person name="Hosoyama A."/>
            <person name="Uohara A."/>
            <person name="Ohji S."/>
            <person name="Ichikawa N."/>
        </authorList>
    </citation>
    <scope>NUCLEOTIDE SEQUENCE [LARGE SCALE GENOMIC DNA]</scope>
    <source>
        <strain evidence="8 9">NBRC 108608</strain>
    </source>
</reference>
<evidence type="ECO:0000259" key="6">
    <source>
        <dbReference type="PROSITE" id="PS51898"/>
    </source>
</evidence>
<gene>
    <name evidence="8" type="ORF">BGE01nite_54500</name>
</gene>
<evidence type="ECO:0000256" key="1">
    <source>
        <dbReference type="ARBA" id="ARBA00008857"/>
    </source>
</evidence>
<dbReference type="AlphaFoldDB" id="A0A512MHG0"/>
<evidence type="ECO:0008006" key="10">
    <source>
        <dbReference type="Google" id="ProtNLM"/>
    </source>
</evidence>
<feature type="domain" description="Core-binding (CB)" evidence="7">
    <location>
        <begin position="77"/>
        <end position="166"/>
    </location>
</feature>
<comment type="caution">
    <text evidence="8">The sequence shown here is derived from an EMBL/GenBank/DDBJ whole genome shotgun (WGS) entry which is preliminary data.</text>
</comment>
<evidence type="ECO:0000313" key="9">
    <source>
        <dbReference type="Proteomes" id="UP000321577"/>
    </source>
</evidence>
<accession>A0A512MHG0</accession>
<evidence type="ECO:0000256" key="2">
    <source>
        <dbReference type="ARBA" id="ARBA00022908"/>
    </source>
</evidence>
<keyword evidence="2" id="KW-0229">DNA integration</keyword>
<dbReference type="PANTHER" id="PTHR30349:SF64">
    <property type="entry name" value="PROPHAGE INTEGRASE INTD-RELATED"/>
    <property type="match status" value="1"/>
</dbReference>
<organism evidence="8 9">
    <name type="scientific">Brevifollis gellanilyticus</name>
    <dbReference type="NCBI Taxonomy" id="748831"/>
    <lineage>
        <taxon>Bacteria</taxon>
        <taxon>Pseudomonadati</taxon>
        <taxon>Verrucomicrobiota</taxon>
        <taxon>Verrucomicrobiia</taxon>
        <taxon>Verrucomicrobiales</taxon>
        <taxon>Verrucomicrobiaceae</taxon>
    </lineage>
</organism>
<dbReference type="InterPro" id="IPR002104">
    <property type="entry name" value="Integrase_catalytic"/>
</dbReference>
<dbReference type="PROSITE" id="PS51898">
    <property type="entry name" value="TYR_RECOMBINASE"/>
    <property type="match status" value="1"/>
</dbReference>
<dbReference type="GO" id="GO:0006310">
    <property type="term" value="P:DNA recombination"/>
    <property type="evidence" value="ECO:0007669"/>
    <property type="project" value="UniProtKB-KW"/>
</dbReference>
<dbReference type="Pfam" id="PF00589">
    <property type="entry name" value="Phage_integrase"/>
    <property type="match status" value="1"/>
</dbReference>
<dbReference type="Proteomes" id="UP000321577">
    <property type="component" value="Unassembled WGS sequence"/>
</dbReference>
<evidence type="ECO:0000256" key="3">
    <source>
        <dbReference type="ARBA" id="ARBA00023125"/>
    </source>
</evidence>